<evidence type="ECO:0000256" key="3">
    <source>
        <dbReference type="ARBA" id="ARBA00022679"/>
    </source>
</evidence>
<dbReference type="GO" id="GO:0003887">
    <property type="term" value="F:DNA-directed DNA polymerase activity"/>
    <property type="evidence" value="ECO:0007669"/>
    <property type="project" value="InterPro"/>
</dbReference>
<dbReference type="AlphaFoldDB" id="A0AAV4CXB6"/>
<dbReference type="Proteomes" id="UP000735302">
    <property type="component" value="Unassembled WGS sequence"/>
</dbReference>
<evidence type="ECO:0000256" key="4">
    <source>
        <dbReference type="SAM" id="MobiDB-lite"/>
    </source>
</evidence>
<dbReference type="InterPro" id="IPR017961">
    <property type="entry name" value="DNA_pol_Y-fam_little_finger"/>
</dbReference>
<feature type="region of interest" description="Disordered" evidence="4">
    <location>
        <begin position="930"/>
        <end position="965"/>
    </location>
</feature>
<keyword evidence="2" id="KW-0237">DNA synthesis</keyword>
<name>A0AAV4CXB6_9GAST</name>
<accession>A0AAV4CXB6</accession>
<dbReference type="InterPro" id="IPR036775">
    <property type="entry name" value="DNA_pol_Y-fam_lit_finger_sf"/>
</dbReference>
<comment type="caution">
    <text evidence="6">The sequence shown here is derived from an EMBL/GenBank/DDBJ whole genome shotgun (WGS) entry which is preliminary data.</text>
</comment>
<comment type="similarity">
    <text evidence="1">Belongs to the DNA polymerase type-Y family.</text>
</comment>
<dbReference type="Pfam" id="PF21999">
    <property type="entry name" value="IMS_HHH_1"/>
    <property type="match status" value="1"/>
</dbReference>
<evidence type="ECO:0000256" key="2">
    <source>
        <dbReference type="ARBA" id="ARBA00022634"/>
    </source>
</evidence>
<dbReference type="FunFam" id="3.30.1490.100:FF:000003">
    <property type="entry name" value="Polymerase (DNA directed) iota"/>
    <property type="match status" value="1"/>
</dbReference>
<dbReference type="Pfam" id="PF11799">
    <property type="entry name" value="IMS_C"/>
    <property type="match status" value="1"/>
</dbReference>
<feature type="compositionally biased region" description="Polar residues" evidence="4">
    <location>
        <begin position="852"/>
        <end position="869"/>
    </location>
</feature>
<protein>
    <submittedName>
        <fullName evidence="6">DNA polymerase iota</fullName>
    </submittedName>
</protein>
<evidence type="ECO:0000259" key="5">
    <source>
        <dbReference type="PROSITE" id="PS50173"/>
    </source>
</evidence>
<sequence>MAHSLPGHIEVDDDEEWSRPFEQESNKKNDQVQRNHVKNAKVSAHDRTVIHFDVDCFYAQVEMLRNPELRLKPLGIQQKNIVVTCNYVAREYGVTKLMYVSDAMKKCPQLVLVSGEDLTNYRHTSYQISEFLKKYTPHVERLGFDENFVDVSELVKWRQIDGDFKPTFYGHEFKKQREMAASKCDCGCEQRIQIGSQIAADIREALQKELGITCCAGIAHNKVLAKLVAGTHKPNQQTSILPHLAQDLVLSLPSPRCIPGIGSKMHKRIQAQGISTIGDLQKADPLVLANEFGPETAQTLLKLSFGVDHSPVIAFSPPQTLSDEDSFKCCNSYQDAERRIRDLLASLMKRIAEDGRIPQTVRLSIRRAGLHSNYRESRQTAVPGNVFRQFHTSGSIGTAEKEMLPIVMGLFKKLVEPKKHFHLTLINVCFAKLVKQDSGPLTQFFSKHNLKAENCDPSSFDYCKIANCGDERVKMDDTHELKNDMQEESNSHLVNKAGTSKSVKAQSQLIDFSKKIKDAGSFFSVLNEDKCKMKKTVLADKEQDSDGNVEKSPILFSKVQSDSEAKPAVSSTRQTTCPLAPTTESSAACFEKKEIHFLKNILPNDIDAEVVMQLPCPIQKEILAQHGILMEELPEGRHFSLISNSVLTRSQANQTVFSTARKRPLFSPRKSVGSNVSNTEKVKRIRERESFSSEDMPVKDSGTHIMLNFSEKNVRTVESMVGNVEIQTEPSALKENLKMNPSLFQSTEVNVVPDIVTGNTFMSKSQGKMLETDTDQNVIHDAEKEKLQGRDLRPPANQTQIQSTLKRSETLLGEETEPSSTAHSHIPKYEPNNSQDIHTCQKSFVNKEMDPSQKSPPASRFTESPNCSKITGKMSLPQFTLKKLPKDINPEVFAQLPNDIRGEIMAHVLMGTPVTYTTGVGEPAFVSVKDTKTTSSKPPTVCKRHNAKSSSSQKSLLNYFSSKDK</sequence>
<proteinExistence type="inferred from homology"/>
<dbReference type="PANTHER" id="PTHR46404">
    <property type="entry name" value="DNA POLYMERASE IOTA"/>
    <property type="match status" value="1"/>
</dbReference>
<feature type="region of interest" description="Disordered" evidence="4">
    <location>
        <begin position="13"/>
        <end position="34"/>
    </location>
</feature>
<evidence type="ECO:0000256" key="1">
    <source>
        <dbReference type="ARBA" id="ARBA00010945"/>
    </source>
</evidence>
<dbReference type="Pfam" id="PF00817">
    <property type="entry name" value="IMS"/>
    <property type="match status" value="1"/>
</dbReference>
<dbReference type="Gene3D" id="3.30.70.270">
    <property type="match status" value="1"/>
</dbReference>
<dbReference type="Pfam" id="PF14377">
    <property type="entry name" value="UBM"/>
    <property type="match status" value="2"/>
</dbReference>
<dbReference type="PROSITE" id="PS50173">
    <property type="entry name" value="UMUC"/>
    <property type="match status" value="1"/>
</dbReference>
<gene>
    <name evidence="6" type="ORF">PoB_006304400</name>
</gene>
<feature type="compositionally biased region" description="Basic and acidic residues" evidence="4">
    <location>
        <begin position="17"/>
        <end position="33"/>
    </location>
</feature>
<keyword evidence="7" id="KW-1185">Reference proteome</keyword>
<organism evidence="6 7">
    <name type="scientific">Plakobranchus ocellatus</name>
    <dbReference type="NCBI Taxonomy" id="259542"/>
    <lineage>
        <taxon>Eukaryota</taxon>
        <taxon>Metazoa</taxon>
        <taxon>Spiralia</taxon>
        <taxon>Lophotrochozoa</taxon>
        <taxon>Mollusca</taxon>
        <taxon>Gastropoda</taxon>
        <taxon>Heterobranchia</taxon>
        <taxon>Euthyneura</taxon>
        <taxon>Panpulmonata</taxon>
        <taxon>Sacoglossa</taxon>
        <taxon>Placobranchoidea</taxon>
        <taxon>Plakobranchidae</taxon>
        <taxon>Plakobranchus</taxon>
    </lineage>
</organism>
<dbReference type="GO" id="GO:0006281">
    <property type="term" value="P:DNA repair"/>
    <property type="evidence" value="ECO:0007669"/>
    <property type="project" value="InterPro"/>
</dbReference>
<feature type="compositionally biased region" description="Polar residues" evidence="4">
    <location>
        <begin position="948"/>
        <end position="965"/>
    </location>
</feature>
<dbReference type="InterPro" id="IPR001126">
    <property type="entry name" value="UmuC"/>
</dbReference>
<dbReference type="InterPro" id="IPR043502">
    <property type="entry name" value="DNA/RNA_pol_sf"/>
</dbReference>
<reference evidence="6 7" key="1">
    <citation type="journal article" date="2021" name="Elife">
        <title>Chloroplast acquisition without the gene transfer in kleptoplastic sea slugs, Plakobranchus ocellatus.</title>
        <authorList>
            <person name="Maeda T."/>
            <person name="Takahashi S."/>
            <person name="Yoshida T."/>
            <person name="Shimamura S."/>
            <person name="Takaki Y."/>
            <person name="Nagai Y."/>
            <person name="Toyoda A."/>
            <person name="Suzuki Y."/>
            <person name="Arimoto A."/>
            <person name="Ishii H."/>
            <person name="Satoh N."/>
            <person name="Nishiyama T."/>
            <person name="Hasebe M."/>
            <person name="Maruyama T."/>
            <person name="Minagawa J."/>
            <person name="Obokata J."/>
            <person name="Shigenobu S."/>
        </authorList>
    </citation>
    <scope>NUCLEOTIDE SEQUENCE [LARGE SCALE GENOMIC DNA]</scope>
</reference>
<dbReference type="Gene3D" id="3.30.1490.100">
    <property type="entry name" value="DNA polymerase, Y-family, little finger domain"/>
    <property type="match status" value="1"/>
</dbReference>
<dbReference type="InterPro" id="IPR053848">
    <property type="entry name" value="IMS_HHH_1"/>
</dbReference>
<dbReference type="Gene3D" id="1.10.150.20">
    <property type="entry name" value="5' to 3' exonuclease, C-terminal subdomain"/>
    <property type="match status" value="1"/>
</dbReference>
<evidence type="ECO:0000313" key="7">
    <source>
        <dbReference type="Proteomes" id="UP000735302"/>
    </source>
</evidence>
<dbReference type="FunFam" id="3.40.1170.60:FF:000021">
    <property type="entry name" value="DNA polymerase IV"/>
    <property type="match status" value="1"/>
</dbReference>
<feature type="compositionally biased region" description="Polar residues" evidence="4">
    <location>
        <begin position="831"/>
        <end position="844"/>
    </location>
</feature>
<dbReference type="Gene3D" id="3.40.1170.60">
    <property type="match status" value="1"/>
</dbReference>
<dbReference type="Gene3D" id="6.10.250.1630">
    <property type="match status" value="1"/>
</dbReference>
<dbReference type="InterPro" id="IPR043128">
    <property type="entry name" value="Rev_trsase/Diguanyl_cyclase"/>
</dbReference>
<dbReference type="InterPro" id="IPR025527">
    <property type="entry name" value="HUWE1/Rev1_UBM"/>
</dbReference>
<dbReference type="PANTHER" id="PTHR46404:SF1">
    <property type="entry name" value="DNA POLYMERASE IOTA"/>
    <property type="match status" value="1"/>
</dbReference>
<feature type="domain" description="UmuC" evidence="5">
    <location>
        <begin position="49"/>
        <end position="262"/>
    </location>
</feature>
<dbReference type="SUPFAM" id="SSF56672">
    <property type="entry name" value="DNA/RNA polymerases"/>
    <property type="match status" value="1"/>
</dbReference>
<keyword evidence="3" id="KW-0808">Transferase</keyword>
<dbReference type="SUPFAM" id="SSF100879">
    <property type="entry name" value="Lesion bypass DNA polymerase (Y-family), little finger domain"/>
    <property type="match status" value="1"/>
</dbReference>
<dbReference type="GO" id="GO:0019985">
    <property type="term" value="P:translesion synthesis"/>
    <property type="evidence" value="ECO:0007669"/>
    <property type="project" value="TreeGrafter"/>
</dbReference>
<dbReference type="EMBL" id="BLXT01007071">
    <property type="protein sequence ID" value="GFO36539.1"/>
    <property type="molecule type" value="Genomic_DNA"/>
</dbReference>
<feature type="region of interest" description="Disordered" evidence="4">
    <location>
        <begin position="786"/>
        <end position="869"/>
    </location>
</feature>
<dbReference type="GO" id="GO:0003684">
    <property type="term" value="F:damaged DNA binding"/>
    <property type="evidence" value="ECO:0007669"/>
    <property type="project" value="InterPro"/>
</dbReference>
<evidence type="ECO:0000313" key="6">
    <source>
        <dbReference type="EMBL" id="GFO36539.1"/>
    </source>
</evidence>
<feature type="compositionally biased region" description="Polar residues" evidence="4">
    <location>
        <begin position="796"/>
        <end position="805"/>
    </location>
</feature>